<dbReference type="InterPro" id="IPR005064">
    <property type="entry name" value="BUG"/>
</dbReference>
<gene>
    <name evidence="2" type="ORF">CKO45_21490</name>
</gene>
<dbReference type="InterPro" id="IPR042100">
    <property type="entry name" value="Bug_dom1"/>
</dbReference>
<comment type="similarity">
    <text evidence="1">Belongs to the UPF0065 (bug) family.</text>
</comment>
<comment type="caution">
    <text evidence="2">The sequence shown here is derived from an EMBL/GenBank/DDBJ whole genome shotgun (WGS) entry which is preliminary data.</text>
</comment>
<dbReference type="EMBL" id="NRSG01000213">
    <property type="protein sequence ID" value="MBK1660800.1"/>
    <property type="molecule type" value="Genomic_DNA"/>
</dbReference>
<organism evidence="2 3">
    <name type="scientific">Paracraurococcus ruber</name>
    <dbReference type="NCBI Taxonomy" id="77675"/>
    <lineage>
        <taxon>Bacteria</taxon>
        <taxon>Pseudomonadati</taxon>
        <taxon>Pseudomonadota</taxon>
        <taxon>Alphaproteobacteria</taxon>
        <taxon>Acetobacterales</taxon>
        <taxon>Roseomonadaceae</taxon>
        <taxon>Paracraurococcus</taxon>
    </lineage>
</organism>
<dbReference type="Proteomes" id="UP000697995">
    <property type="component" value="Unassembled WGS sequence"/>
</dbReference>
<evidence type="ECO:0000256" key="1">
    <source>
        <dbReference type="ARBA" id="ARBA00006987"/>
    </source>
</evidence>
<reference evidence="2 3" key="1">
    <citation type="journal article" date="2020" name="Microorganisms">
        <title>Osmotic Adaptation and Compatible Solute Biosynthesis of Phototrophic Bacteria as Revealed from Genome Analyses.</title>
        <authorList>
            <person name="Imhoff J.F."/>
            <person name="Rahn T."/>
            <person name="Kunzel S."/>
            <person name="Keller A."/>
            <person name="Neulinger S.C."/>
        </authorList>
    </citation>
    <scope>NUCLEOTIDE SEQUENCE [LARGE SCALE GENOMIC DNA]</scope>
    <source>
        <strain evidence="2 3">DSM 15382</strain>
    </source>
</reference>
<keyword evidence="3" id="KW-1185">Reference proteome</keyword>
<dbReference type="Gene3D" id="3.40.190.10">
    <property type="entry name" value="Periplasmic binding protein-like II"/>
    <property type="match status" value="1"/>
</dbReference>
<proteinExistence type="inferred from homology"/>
<dbReference type="CDD" id="cd07012">
    <property type="entry name" value="PBP2_Bug_TTT"/>
    <property type="match status" value="1"/>
</dbReference>
<name>A0ABS1D2F0_9PROT</name>
<evidence type="ECO:0008006" key="4">
    <source>
        <dbReference type="Google" id="ProtNLM"/>
    </source>
</evidence>
<dbReference type="SUPFAM" id="SSF53850">
    <property type="entry name" value="Periplasmic binding protein-like II"/>
    <property type="match status" value="1"/>
</dbReference>
<evidence type="ECO:0000313" key="3">
    <source>
        <dbReference type="Proteomes" id="UP000697995"/>
    </source>
</evidence>
<sequence length="424" mass="44170">MQCSEKGVEEGFCNGVDRAIIEPQLRHAVADVVVDHVPVPPARAGGCGPRTTPRGSLGALPPVRRGAAARLTAHVGSTPNELRPRANLAAGGTVVPHRSSLAHTVLRRAVLLLPGLALPRGGAWAQDGSARPVTLVVPFPAGSVTDNLTRAVAQHLQEILGQPVVVDNRPGAHGTLAAAHVARSQPDGATLLMGSSVMFVARSLIRNLPYDPVEAFQPVSGIGSTSMMFMVPAASPVRTLAELREQARRASPPVITVGFGSPSGQVALALFASASGTQPVGVSYRGIPQAMTDLVGGHIQAAVVDLGTGLAQSRSEQVRPLPISAAARSPLAPEVPTLQENFPRAEGALETIVAVLGPAQMPAPIVRRLDEAFRAALARPALQERFASLSTAVLPLQTEALAARIRADNARWEALIRRAGIEPE</sequence>
<dbReference type="PANTHER" id="PTHR42928">
    <property type="entry name" value="TRICARBOXYLATE-BINDING PROTEIN"/>
    <property type="match status" value="1"/>
</dbReference>
<dbReference type="Gene3D" id="3.40.190.150">
    <property type="entry name" value="Bordetella uptake gene, domain 1"/>
    <property type="match status" value="1"/>
</dbReference>
<accession>A0ABS1D2F0</accession>
<protein>
    <recommendedName>
        <fullName evidence="4">Tripartite tricarboxylate transporter substrate binding protein</fullName>
    </recommendedName>
</protein>
<dbReference type="PANTHER" id="PTHR42928:SF5">
    <property type="entry name" value="BLR1237 PROTEIN"/>
    <property type="match status" value="1"/>
</dbReference>
<dbReference type="Pfam" id="PF03401">
    <property type="entry name" value="TctC"/>
    <property type="match status" value="1"/>
</dbReference>
<evidence type="ECO:0000313" key="2">
    <source>
        <dbReference type="EMBL" id="MBK1660800.1"/>
    </source>
</evidence>